<dbReference type="GO" id="GO:0006310">
    <property type="term" value="P:DNA recombination"/>
    <property type="evidence" value="ECO:0007669"/>
    <property type="project" value="UniProtKB-KW"/>
</dbReference>
<keyword evidence="4" id="KW-1185">Reference proteome</keyword>
<dbReference type="Proteomes" id="UP000664218">
    <property type="component" value="Unassembled WGS sequence"/>
</dbReference>
<evidence type="ECO:0000256" key="1">
    <source>
        <dbReference type="ARBA" id="ARBA00023172"/>
    </source>
</evidence>
<feature type="domain" description="Tyr recombinase" evidence="2">
    <location>
        <begin position="2"/>
        <end position="182"/>
    </location>
</feature>
<dbReference type="EMBL" id="JAFNJU010000003">
    <property type="protein sequence ID" value="MBO1264498.1"/>
    <property type="molecule type" value="Genomic_DNA"/>
</dbReference>
<evidence type="ECO:0000313" key="3">
    <source>
        <dbReference type="EMBL" id="MBO1264498.1"/>
    </source>
</evidence>
<keyword evidence="1" id="KW-0233">DNA recombination</keyword>
<dbReference type="InterPro" id="IPR050090">
    <property type="entry name" value="Tyrosine_recombinase_XerCD"/>
</dbReference>
<reference evidence="3" key="1">
    <citation type="submission" date="2021-03" db="EMBL/GenBank/DDBJ databases">
        <title>Proteiniclasticum marinus sp. nov., isolated from tidal flat sediment.</title>
        <authorList>
            <person name="Namirimu T."/>
            <person name="Yang J.-A."/>
            <person name="Yang S.-H."/>
            <person name="Kim Y.-J."/>
            <person name="Kwon K.K."/>
        </authorList>
    </citation>
    <scope>NUCLEOTIDE SEQUENCE</scope>
    <source>
        <strain evidence="3">SCR006</strain>
    </source>
</reference>
<dbReference type="PANTHER" id="PTHR30349:SF82">
    <property type="entry name" value="INTEGRASE_RECOMBINASE YOEC-RELATED"/>
    <property type="match status" value="1"/>
</dbReference>
<dbReference type="GO" id="GO:0015074">
    <property type="term" value="P:DNA integration"/>
    <property type="evidence" value="ECO:0007669"/>
    <property type="project" value="InterPro"/>
</dbReference>
<dbReference type="InterPro" id="IPR002104">
    <property type="entry name" value="Integrase_catalytic"/>
</dbReference>
<dbReference type="AlphaFoldDB" id="A0A939H9M6"/>
<dbReference type="PANTHER" id="PTHR30349">
    <property type="entry name" value="PHAGE INTEGRASE-RELATED"/>
    <property type="match status" value="1"/>
</dbReference>
<comment type="caution">
    <text evidence="3">The sequence shown here is derived from an EMBL/GenBank/DDBJ whole genome shotgun (WGS) entry which is preliminary data.</text>
</comment>
<sequence length="186" mass="21577">MVVEPIRDKKMVSKFLIYLKGTNERDFLLAKFQLNTGLRISDVVQVKVSDLLTEGGRFREYFTKSEQKTHKTTKIKLNDELKKTIKSYIEVFKLRNDDYLFASRKGGCISTTQAYRVLKAAADALGIEHFGTHSLRKTFGYWTYKESKYNIGLIMDIFNHTSQSMTLLYIGINQEQKDKLYSVVSF</sequence>
<accession>A0A939H9M6</accession>
<dbReference type="Gene3D" id="1.10.443.10">
    <property type="entry name" value="Intergrase catalytic core"/>
    <property type="match status" value="1"/>
</dbReference>
<organism evidence="3 4">
    <name type="scientific">Proteiniclasticum aestuarii</name>
    <dbReference type="NCBI Taxonomy" id="2817862"/>
    <lineage>
        <taxon>Bacteria</taxon>
        <taxon>Bacillati</taxon>
        <taxon>Bacillota</taxon>
        <taxon>Clostridia</taxon>
        <taxon>Eubacteriales</taxon>
        <taxon>Clostridiaceae</taxon>
        <taxon>Proteiniclasticum</taxon>
    </lineage>
</organism>
<dbReference type="InterPro" id="IPR011010">
    <property type="entry name" value="DNA_brk_join_enz"/>
</dbReference>
<gene>
    <name evidence="3" type="ORF">J3A84_05520</name>
</gene>
<dbReference type="GO" id="GO:0003677">
    <property type="term" value="F:DNA binding"/>
    <property type="evidence" value="ECO:0007669"/>
    <property type="project" value="InterPro"/>
</dbReference>
<dbReference type="RefSeq" id="WP_207599007.1">
    <property type="nucleotide sequence ID" value="NZ_JAFNJU010000003.1"/>
</dbReference>
<evidence type="ECO:0000313" key="4">
    <source>
        <dbReference type="Proteomes" id="UP000664218"/>
    </source>
</evidence>
<dbReference type="PROSITE" id="PS51898">
    <property type="entry name" value="TYR_RECOMBINASE"/>
    <property type="match status" value="1"/>
</dbReference>
<evidence type="ECO:0000259" key="2">
    <source>
        <dbReference type="PROSITE" id="PS51898"/>
    </source>
</evidence>
<proteinExistence type="predicted"/>
<dbReference type="Pfam" id="PF00589">
    <property type="entry name" value="Phage_integrase"/>
    <property type="match status" value="1"/>
</dbReference>
<dbReference type="SUPFAM" id="SSF56349">
    <property type="entry name" value="DNA breaking-rejoining enzymes"/>
    <property type="match status" value="1"/>
</dbReference>
<protein>
    <submittedName>
        <fullName evidence="3">Tyrosine-type recombinase/integrase</fullName>
    </submittedName>
</protein>
<dbReference type="InterPro" id="IPR013762">
    <property type="entry name" value="Integrase-like_cat_sf"/>
</dbReference>
<name>A0A939H9M6_9CLOT</name>